<dbReference type="Pfam" id="PF13558">
    <property type="entry name" value="SbcC_Walker_B"/>
    <property type="match status" value="1"/>
</dbReference>
<keyword evidence="1" id="KW-0175">Coiled coil</keyword>
<dbReference type="GO" id="GO:0016887">
    <property type="term" value="F:ATP hydrolysis activity"/>
    <property type="evidence" value="ECO:0007669"/>
    <property type="project" value="InterPro"/>
</dbReference>
<dbReference type="PANTHER" id="PTHR32114:SF2">
    <property type="entry name" value="ABC TRANSPORTER ABCH.3"/>
    <property type="match status" value="1"/>
</dbReference>
<evidence type="ECO:0000313" key="4">
    <source>
        <dbReference type="Proteomes" id="UP000000379"/>
    </source>
</evidence>
<evidence type="ECO:0000259" key="2">
    <source>
        <dbReference type="Pfam" id="PF13476"/>
    </source>
</evidence>
<name>D7CVW9_TRURR</name>
<feature type="coiled-coil region" evidence="1">
    <location>
        <begin position="212"/>
        <end position="334"/>
    </location>
</feature>
<evidence type="ECO:0000256" key="1">
    <source>
        <dbReference type="SAM" id="Coils"/>
    </source>
</evidence>
<dbReference type="OrthoDB" id="9795626at2"/>
<reference evidence="3 4" key="2">
    <citation type="journal article" date="2011" name="Stand. Genomic Sci.">
        <title>Complete genome sequence of Truepera radiovictrix type strain (RQ-24).</title>
        <authorList>
            <person name="Ivanova N."/>
            <person name="Rohde C."/>
            <person name="Munk C."/>
            <person name="Nolan M."/>
            <person name="Lucas S."/>
            <person name="Del Rio T.G."/>
            <person name="Tice H."/>
            <person name="Deshpande S."/>
            <person name="Cheng J.F."/>
            <person name="Tapia R."/>
            <person name="Han C."/>
            <person name="Goodwin L."/>
            <person name="Pitluck S."/>
            <person name="Liolios K."/>
            <person name="Mavromatis K."/>
            <person name="Mikhailova N."/>
            <person name="Pati A."/>
            <person name="Chen A."/>
            <person name="Palaniappan K."/>
            <person name="Land M."/>
            <person name="Hauser L."/>
            <person name="Chang Y.J."/>
            <person name="Jeffries C.D."/>
            <person name="Brambilla E."/>
            <person name="Rohde M."/>
            <person name="Goker M."/>
            <person name="Tindall B.J."/>
            <person name="Woyke T."/>
            <person name="Bristow J."/>
            <person name="Eisen J.A."/>
            <person name="Markowitz V."/>
            <person name="Hugenholtz P."/>
            <person name="Kyrpides N.C."/>
            <person name="Klenk H.P."/>
            <person name="Lapidus A."/>
        </authorList>
    </citation>
    <scope>NUCLEOTIDE SEQUENCE [LARGE SCALE GENOMIC DNA]</scope>
    <source>
        <strain evidence="4">DSM 17093 / CIP 108686 / LMG 22925 / RQ-24</strain>
    </source>
</reference>
<accession>D7CVW9</accession>
<feature type="coiled-coil region" evidence="1">
    <location>
        <begin position="606"/>
        <end position="776"/>
    </location>
</feature>
<evidence type="ECO:0000313" key="3">
    <source>
        <dbReference type="EMBL" id="ADI14232.1"/>
    </source>
</evidence>
<dbReference type="eggNOG" id="COG0419">
    <property type="taxonomic scope" value="Bacteria"/>
</dbReference>
<organism evidence="3 4">
    <name type="scientific">Truepera radiovictrix (strain DSM 17093 / CIP 108686 / LMG 22925 / RQ-24)</name>
    <dbReference type="NCBI Taxonomy" id="649638"/>
    <lineage>
        <taxon>Bacteria</taxon>
        <taxon>Thermotogati</taxon>
        <taxon>Deinococcota</taxon>
        <taxon>Deinococci</taxon>
        <taxon>Trueperales</taxon>
        <taxon>Trueperaceae</taxon>
        <taxon>Truepera</taxon>
    </lineage>
</organism>
<dbReference type="EMBL" id="CP002049">
    <property type="protein sequence ID" value="ADI14232.1"/>
    <property type="molecule type" value="Genomic_DNA"/>
</dbReference>
<dbReference type="InterPro" id="IPR038729">
    <property type="entry name" value="Rad50/SbcC_AAA"/>
</dbReference>
<dbReference type="PANTHER" id="PTHR32114">
    <property type="entry name" value="ABC TRANSPORTER ABCH.3"/>
    <property type="match status" value="1"/>
</dbReference>
<dbReference type="SUPFAM" id="SSF52540">
    <property type="entry name" value="P-loop containing nucleoside triphosphate hydrolases"/>
    <property type="match status" value="1"/>
</dbReference>
<dbReference type="AlphaFoldDB" id="D7CVW9"/>
<dbReference type="Gene3D" id="3.40.50.300">
    <property type="entry name" value="P-loop containing nucleotide triphosphate hydrolases"/>
    <property type="match status" value="2"/>
</dbReference>
<feature type="coiled-coil region" evidence="1">
    <location>
        <begin position="493"/>
        <end position="555"/>
    </location>
</feature>
<dbReference type="InterPro" id="IPR027417">
    <property type="entry name" value="P-loop_NTPase"/>
</dbReference>
<feature type="domain" description="Rad50/SbcC-type AAA" evidence="2">
    <location>
        <begin position="5"/>
        <end position="177"/>
    </location>
</feature>
<reference evidence="4" key="1">
    <citation type="submission" date="2010-05" db="EMBL/GenBank/DDBJ databases">
        <title>The complete genome of Truepera radiovictris DSM 17093.</title>
        <authorList>
            <consortium name="US DOE Joint Genome Institute (JGI-PGF)"/>
            <person name="Lucas S."/>
            <person name="Copeland A."/>
            <person name="Lapidus A."/>
            <person name="Glavina del Rio T."/>
            <person name="Dalin E."/>
            <person name="Tice H."/>
            <person name="Bruce D."/>
            <person name="Goodwin L."/>
            <person name="Pitluck S."/>
            <person name="Kyrpides N."/>
            <person name="Mavromatis K."/>
            <person name="Ovchinnikova G."/>
            <person name="Munk A.C."/>
            <person name="Detter J.C."/>
            <person name="Han C."/>
            <person name="Tapia R."/>
            <person name="Land M."/>
            <person name="Hauser L."/>
            <person name="Markowitz V."/>
            <person name="Cheng J.-F."/>
            <person name="Hugenholtz P."/>
            <person name="Woyke T."/>
            <person name="Wu D."/>
            <person name="Tindall B."/>
            <person name="Pomrenke H.G."/>
            <person name="Brambilla E."/>
            <person name="Klenk H.-P."/>
            <person name="Eisen J.A."/>
        </authorList>
    </citation>
    <scope>NUCLEOTIDE SEQUENCE [LARGE SCALE GENOMIC DNA]</scope>
    <source>
        <strain evidence="4">DSM 17093 / CIP 108686 / LMG 22925 / RQ-24</strain>
    </source>
</reference>
<proteinExistence type="predicted"/>
<protein>
    <submittedName>
        <fullName evidence="3">SMC domain protein</fullName>
    </submittedName>
</protein>
<dbReference type="KEGG" id="tra:Trad_1105"/>
<dbReference type="HOGENOM" id="CLU_004785_1_2_0"/>
<feature type="coiled-coil region" evidence="1">
    <location>
        <begin position="397"/>
        <end position="431"/>
    </location>
</feature>
<dbReference type="STRING" id="649638.Trad_1105"/>
<dbReference type="Proteomes" id="UP000000379">
    <property type="component" value="Chromosome"/>
</dbReference>
<dbReference type="RefSeq" id="WP_013177603.1">
    <property type="nucleotide sequence ID" value="NC_014221.1"/>
</dbReference>
<sequence length="930" mass="101380">MRPLRLELQGFGCFREVTAVSFDDLELFAISGPTGAGKSTLLDAMTYALYGSTARLGRQPGTTLFSAGKEQLAVAFEFALGAELYRVTRVAERKGGRSPKSEVRLEAFQGGVWRQLPESEKIAEANRKVEALVGLDYDSFTRAVLLPQGAFDQFLRGSAKERIKLLTSLLGLERVERMQRLAGERARLAKARMQGLTERLEGDYAGVTPERRGALRRELEAAEGSQRELTAQRAALGERLRDLEALAVLAERAQCARARLEALRAQAAEIAAARQALEHARAAQALEPPLEAEAALRARLEGVRREAAACAARAERAEAELERAQAALQEAAAAHARVPELSAQLEGLAEVRPLMAQLRARGGDLALAQETLPASQAADWDTAWDALGRLEAALPGLKRAQEDAQEAAAAAERAERAVTETEATIARTKEQLRVTCEEGKAAGAHKERCKEALEAARAQDQAAALRPHLHVGEPCPVCDQVVRDLPPPRPSQVAALQRAFDDAEARLQALRERYQAEKGRLGMLRQTLDDRREALERAQALRTRQTARLAEAEAVFRELGTTDPEALARLLRARRRELLVRLAQRICERTGGRDPEVAYRALSRERGALEAALRTAQSALAEARAARERERAAASAAASRLRDQEAEALAAAQRLSEALAQSPFKDAAAVRQAALAADRQAALATRLERYARDLEAAERESAKFSAELAGRTFDAEALSAVRRELSETEAALEAAQRRVGELSGELGRLERQLERAKALRQELAQARDEASLYTELDRDLHTQRFPSYLLDRVQRELALRASDILRRVTDGRFDLRFEGGEYSVLDAWSGELRSAKTLSGGESFITSLALALALSDTLAGSTALGALFLDEGFGTLDAETLDAVAGVLESLTVTGRMVGVITHVQELTERLPARLIVRKTPAGSVAAWEV</sequence>
<dbReference type="GO" id="GO:0006302">
    <property type="term" value="P:double-strand break repair"/>
    <property type="evidence" value="ECO:0007669"/>
    <property type="project" value="InterPro"/>
</dbReference>
<gene>
    <name evidence="3" type="ordered locus">Trad_1105</name>
</gene>
<keyword evidence="4" id="KW-1185">Reference proteome</keyword>
<dbReference type="Pfam" id="PF13476">
    <property type="entry name" value="AAA_23"/>
    <property type="match status" value="1"/>
</dbReference>